<dbReference type="AlphaFoldDB" id="A0A165AHS9"/>
<feature type="compositionally biased region" description="Polar residues" evidence="1">
    <location>
        <begin position="30"/>
        <end position="55"/>
    </location>
</feature>
<dbReference type="Proteomes" id="UP000076632">
    <property type="component" value="Unassembled WGS sequence"/>
</dbReference>
<name>A0A165AHS9_XYLHT</name>
<dbReference type="InParanoid" id="A0A165AHS9"/>
<evidence type="ECO:0000256" key="1">
    <source>
        <dbReference type="SAM" id="MobiDB-lite"/>
    </source>
</evidence>
<organism evidence="2 3">
    <name type="scientific">Xylona heveae (strain CBS 132557 / TC161)</name>
    <dbReference type="NCBI Taxonomy" id="1328760"/>
    <lineage>
        <taxon>Eukaryota</taxon>
        <taxon>Fungi</taxon>
        <taxon>Dikarya</taxon>
        <taxon>Ascomycota</taxon>
        <taxon>Pezizomycotina</taxon>
        <taxon>Xylonomycetes</taxon>
        <taxon>Xylonales</taxon>
        <taxon>Xylonaceae</taxon>
        <taxon>Xylona</taxon>
    </lineage>
</organism>
<dbReference type="OrthoDB" id="5406567at2759"/>
<keyword evidence="3" id="KW-1185">Reference proteome</keyword>
<evidence type="ECO:0000313" key="2">
    <source>
        <dbReference type="EMBL" id="KZF20497.1"/>
    </source>
</evidence>
<dbReference type="GeneID" id="28901454"/>
<accession>A0A165AHS9</accession>
<protein>
    <submittedName>
        <fullName evidence="2">Uncharacterized protein</fullName>
    </submittedName>
</protein>
<feature type="region of interest" description="Disordered" evidence="1">
    <location>
        <begin position="1"/>
        <end position="68"/>
    </location>
</feature>
<gene>
    <name evidence="2" type="ORF">L228DRAFT_285196</name>
</gene>
<evidence type="ECO:0000313" key="3">
    <source>
        <dbReference type="Proteomes" id="UP000076632"/>
    </source>
</evidence>
<sequence>MPCSPSTPDQLAGKTVKALDGVSLSEKQTKQSFTKSQASLHEPSPASTYGDTATGDSVPVTPLEPQAY</sequence>
<reference evidence="2 3" key="1">
    <citation type="journal article" date="2016" name="Fungal Biol.">
        <title>The genome of Xylona heveae provides a window into fungal endophytism.</title>
        <authorList>
            <person name="Gazis R."/>
            <person name="Kuo A."/>
            <person name="Riley R."/>
            <person name="LaButti K."/>
            <person name="Lipzen A."/>
            <person name="Lin J."/>
            <person name="Amirebrahimi M."/>
            <person name="Hesse C.N."/>
            <person name="Spatafora J.W."/>
            <person name="Henrissat B."/>
            <person name="Hainaut M."/>
            <person name="Grigoriev I.V."/>
            <person name="Hibbett D.S."/>
        </authorList>
    </citation>
    <scope>NUCLEOTIDE SEQUENCE [LARGE SCALE GENOMIC DNA]</scope>
    <source>
        <strain evidence="2 3">TC161</strain>
    </source>
</reference>
<dbReference type="RefSeq" id="XP_018186052.1">
    <property type="nucleotide sequence ID" value="XM_018336317.1"/>
</dbReference>
<feature type="non-terminal residue" evidence="2">
    <location>
        <position position="68"/>
    </location>
</feature>
<dbReference type="EMBL" id="KV407463">
    <property type="protein sequence ID" value="KZF20497.1"/>
    <property type="molecule type" value="Genomic_DNA"/>
</dbReference>
<proteinExistence type="predicted"/>